<feature type="domain" description="Response regulatory" evidence="22">
    <location>
        <begin position="696"/>
        <end position="813"/>
    </location>
</feature>
<dbReference type="PANTHER" id="PTHR45339:SF1">
    <property type="entry name" value="HYBRID SIGNAL TRANSDUCTION HISTIDINE KINASE J"/>
    <property type="match status" value="1"/>
</dbReference>
<dbReference type="Pfam" id="PF00072">
    <property type="entry name" value="Response_reg"/>
    <property type="match status" value="1"/>
</dbReference>
<evidence type="ECO:0000256" key="17">
    <source>
        <dbReference type="ARBA" id="ARBA00058004"/>
    </source>
</evidence>
<dbReference type="InterPro" id="IPR001789">
    <property type="entry name" value="Sig_transdc_resp-reg_receiver"/>
</dbReference>
<keyword evidence="13" id="KW-0902">Two-component regulatory system</keyword>
<dbReference type="SMART" id="SM00091">
    <property type="entry name" value="PAS"/>
    <property type="match status" value="1"/>
</dbReference>
<comment type="caution">
    <text evidence="26">The sequence shown here is derived from an EMBL/GenBank/DDBJ whole genome shotgun (WGS) entry which is preliminary data.</text>
</comment>
<evidence type="ECO:0000256" key="9">
    <source>
        <dbReference type="ARBA" id="ARBA00022741"/>
    </source>
</evidence>
<dbReference type="PANTHER" id="PTHR45339">
    <property type="entry name" value="HYBRID SIGNAL TRANSDUCTION HISTIDINE KINASE J"/>
    <property type="match status" value="1"/>
</dbReference>
<evidence type="ECO:0000256" key="16">
    <source>
        <dbReference type="ARBA" id="ARBA00023306"/>
    </source>
</evidence>
<dbReference type="InterPro" id="IPR011006">
    <property type="entry name" value="CheY-like_superfamily"/>
</dbReference>
<dbReference type="SMART" id="SM00448">
    <property type="entry name" value="REC"/>
    <property type="match status" value="2"/>
</dbReference>
<keyword evidence="14" id="KW-0843">Virulence</keyword>
<keyword evidence="7" id="KW-0812">Transmembrane</keyword>
<evidence type="ECO:0000256" key="12">
    <source>
        <dbReference type="ARBA" id="ARBA00022989"/>
    </source>
</evidence>
<dbReference type="SUPFAM" id="SSF47226">
    <property type="entry name" value="Histidine-containing phosphotransfer domain, HPT domain"/>
    <property type="match status" value="1"/>
</dbReference>
<dbReference type="GO" id="GO:0005886">
    <property type="term" value="C:plasma membrane"/>
    <property type="evidence" value="ECO:0007669"/>
    <property type="project" value="UniProtKB-SubCell"/>
</dbReference>
<dbReference type="InterPro" id="IPR036890">
    <property type="entry name" value="HATPase_C_sf"/>
</dbReference>
<keyword evidence="10" id="KW-0418">Kinase</keyword>
<evidence type="ECO:0000313" key="27">
    <source>
        <dbReference type="Proteomes" id="UP000092634"/>
    </source>
</evidence>
<evidence type="ECO:0000256" key="5">
    <source>
        <dbReference type="ARBA" id="ARBA00022553"/>
    </source>
</evidence>
<dbReference type="SUPFAM" id="SSF55785">
    <property type="entry name" value="PYP-like sensor domain (PAS domain)"/>
    <property type="match status" value="1"/>
</dbReference>
<feature type="domain" description="Histidine kinase" evidence="21">
    <location>
        <begin position="306"/>
        <end position="527"/>
    </location>
</feature>
<accession>A0A1E8PL10</accession>
<dbReference type="FunFam" id="3.30.565.10:FF:000010">
    <property type="entry name" value="Sensor histidine kinase RcsC"/>
    <property type="match status" value="1"/>
</dbReference>
<evidence type="ECO:0000256" key="13">
    <source>
        <dbReference type="ARBA" id="ARBA00023012"/>
    </source>
</evidence>
<organism evidence="26 27">
    <name type="scientific">Janthinobacterium lividum</name>
    <dbReference type="NCBI Taxonomy" id="29581"/>
    <lineage>
        <taxon>Bacteria</taxon>
        <taxon>Pseudomonadati</taxon>
        <taxon>Pseudomonadota</taxon>
        <taxon>Betaproteobacteria</taxon>
        <taxon>Burkholderiales</taxon>
        <taxon>Oxalobacteraceae</taxon>
        <taxon>Janthinobacterium</taxon>
    </lineage>
</organism>
<keyword evidence="12" id="KW-1133">Transmembrane helix</keyword>
<dbReference type="CDD" id="cd17546">
    <property type="entry name" value="REC_hyHK_CKI1_RcsC-like"/>
    <property type="match status" value="1"/>
</dbReference>
<dbReference type="SMART" id="SM00065">
    <property type="entry name" value="GAF"/>
    <property type="match status" value="1"/>
</dbReference>
<keyword evidence="5 20" id="KW-0597">Phosphoprotein</keyword>
<dbReference type="SUPFAM" id="SSF55874">
    <property type="entry name" value="ATPase domain of HSP90 chaperone/DNA topoisomerase II/histidine kinase"/>
    <property type="match status" value="1"/>
</dbReference>
<keyword evidence="11" id="KW-0067">ATP-binding</keyword>
<dbReference type="InterPro" id="IPR036641">
    <property type="entry name" value="HPT_dom_sf"/>
</dbReference>
<dbReference type="PROSITE" id="PS50112">
    <property type="entry name" value="PAS"/>
    <property type="match status" value="1"/>
</dbReference>
<evidence type="ECO:0000259" key="23">
    <source>
        <dbReference type="PROSITE" id="PS50112"/>
    </source>
</evidence>
<evidence type="ECO:0000256" key="15">
    <source>
        <dbReference type="ARBA" id="ARBA00023136"/>
    </source>
</evidence>
<evidence type="ECO:0000259" key="22">
    <source>
        <dbReference type="PROSITE" id="PS50110"/>
    </source>
</evidence>
<feature type="modified residue" description="4-aspartylphosphate" evidence="20">
    <location>
        <position position="747"/>
    </location>
</feature>
<dbReference type="InterPro" id="IPR029016">
    <property type="entry name" value="GAF-like_dom_sf"/>
</dbReference>
<dbReference type="InterPro" id="IPR035965">
    <property type="entry name" value="PAS-like_dom_sf"/>
</dbReference>
<dbReference type="GO" id="GO:0006355">
    <property type="term" value="P:regulation of DNA-templated transcription"/>
    <property type="evidence" value="ECO:0007669"/>
    <property type="project" value="InterPro"/>
</dbReference>
<dbReference type="Gene3D" id="3.30.450.20">
    <property type="entry name" value="PAS domain"/>
    <property type="match status" value="1"/>
</dbReference>
<dbReference type="InterPro" id="IPR003018">
    <property type="entry name" value="GAF"/>
</dbReference>
<dbReference type="SMART" id="SM00388">
    <property type="entry name" value="HisKA"/>
    <property type="match status" value="1"/>
</dbReference>
<dbReference type="SMART" id="SM00387">
    <property type="entry name" value="HATPase_c"/>
    <property type="match status" value="1"/>
</dbReference>
<dbReference type="Pfam" id="PF01590">
    <property type="entry name" value="GAF"/>
    <property type="match status" value="1"/>
</dbReference>
<evidence type="ECO:0000256" key="11">
    <source>
        <dbReference type="ARBA" id="ARBA00022840"/>
    </source>
</evidence>
<comment type="catalytic activity">
    <reaction evidence="1">
        <text>ATP + protein L-histidine = ADP + protein N-phospho-L-histidine.</text>
        <dbReference type="EC" id="2.7.13.3"/>
    </reaction>
</comment>
<dbReference type="AlphaFoldDB" id="A0A1E8PL10"/>
<evidence type="ECO:0000256" key="1">
    <source>
        <dbReference type="ARBA" id="ARBA00000085"/>
    </source>
</evidence>
<keyword evidence="4" id="KW-1003">Cell membrane</keyword>
<dbReference type="InterPro" id="IPR000014">
    <property type="entry name" value="PAS"/>
</dbReference>
<dbReference type="Pfam" id="PF00512">
    <property type="entry name" value="HisKA"/>
    <property type="match status" value="1"/>
</dbReference>
<dbReference type="SUPFAM" id="SSF47384">
    <property type="entry name" value="Homodimeric domain of signal transducing histidine kinase"/>
    <property type="match status" value="1"/>
</dbReference>
<dbReference type="PROSITE" id="PS50894">
    <property type="entry name" value="HPT"/>
    <property type="match status" value="1"/>
</dbReference>
<evidence type="ECO:0000313" key="26">
    <source>
        <dbReference type="EMBL" id="OFJ47041.1"/>
    </source>
</evidence>
<evidence type="ECO:0000256" key="10">
    <source>
        <dbReference type="ARBA" id="ARBA00022777"/>
    </source>
</evidence>
<dbReference type="CDD" id="cd16922">
    <property type="entry name" value="HATPase_EvgS-ArcB-TorS-like"/>
    <property type="match status" value="1"/>
</dbReference>
<evidence type="ECO:0000259" key="25">
    <source>
        <dbReference type="PROSITE" id="PS50894"/>
    </source>
</evidence>
<gene>
    <name evidence="26" type="ORF">BA896_018505</name>
</gene>
<keyword evidence="16" id="KW-0131">Cell cycle</keyword>
<comment type="function">
    <text evidence="17">Member of the two-component regulatory system BvgS/BvgA. Phosphorylates BvgA via a four-step phosphorelay in response to environmental signals.</text>
</comment>
<evidence type="ECO:0000256" key="19">
    <source>
        <dbReference type="PROSITE-ProRule" id="PRU00110"/>
    </source>
</evidence>
<evidence type="ECO:0000259" key="21">
    <source>
        <dbReference type="PROSITE" id="PS50109"/>
    </source>
</evidence>
<dbReference type="CDD" id="cd00130">
    <property type="entry name" value="PAS"/>
    <property type="match status" value="1"/>
</dbReference>
<dbReference type="Pfam" id="PF02518">
    <property type="entry name" value="HATPase_c"/>
    <property type="match status" value="1"/>
</dbReference>
<keyword evidence="6" id="KW-0808">Transferase</keyword>
<keyword evidence="15" id="KW-0472">Membrane</keyword>
<dbReference type="InterPro" id="IPR000700">
    <property type="entry name" value="PAS-assoc_C"/>
</dbReference>
<dbReference type="PROSITE" id="PS50109">
    <property type="entry name" value="HIS_KIN"/>
    <property type="match status" value="1"/>
</dbReference>
<dbReference type="Gene3D" id="3.30.565.10">
    <property type="entry name" value="Histidine kinase-like ATPase, C-terminal domain"/>
    <property type="match status" value="1"/>
</dbReference>
<proteinExistence type="predicted"/>
<comment type="subcellular location">
    <subcellularLocation>
        <location evidence="2">Cell membrane</location>
        <topology evidence="2">Multi-pass membrane protein</topology>
    </subcellularLocation>
</comment>
<dbReference type="NCBIfam" id="TIGR00229">
    <property type="entry name" value="sensory_box"/>
    <property type="match status" value="1"/>
</dbReference>
<dbReference type="Gene3D" id="3.40.50.2300">
    <property type="match status" value="2"/>
</dbReference>
<feature type="modified residue" description="Phosphohistidine" evidence="19">
    <location>
        <position position="889"/>
    </location>
</feature>
<dbReference type="PRINTS" id="PR00344">
    <property type="entry name" value="BCTRLSENSOR"/>
</dbReference>
<name>A0A1E8PL10_9BURK</name>
<evidence type="ECO:0000256" key="3">
    <source>
        <dbReference type="ARBA" id="ARBA00012438"/>
    </source>
</evidence>
<feature type="domain" description="Response regulatory" evidence="22">
    <location>
        <begin position="549"/>
        <end position="671"/>
    </location>
</feature>
<dbReference type="FunFam" id="1.10.287.130:FF:000038">
    <property type="entry name" value="Sensory transduction histidine kinase"/>
    <property type="match status" value="1"/>
</dbReference>
<evidence type="ECO:0000256" key="4">
    <source>
        <dbReference type="ARBA" id="ARBA00022475"/>
    </source>
</evidence>
<reference evidence="26 27" key="1">
    <citation type="submission" date="2016-10" db="EMBL/GenBank/DDBJ databases">
        <title>Updated version of Genome Assembly of Janthinobacterium lividum ERGS5:01.</title>
        <authorList>
            <person name="Kumar R."/>
            <person name="Acharya V."/>
            <person name="Singh D."/>
        </authorList>
    </citation>
    <scope>NUCLEOTIDE SEQUENCE [LARGE SCALE GENOMIC DNA]</scope>
    <source>
        <strain evidence="26 27">ERGS5:01</strain>
    </source>
</reference>
<evidence type="ECO:0000256" key="8">
    <source>
        <dbReference type="ARBA" id="ARBA00022729"/>
    </source>
</evidence>
<keyword evidence="9" id="KW-0547">Nucleotide-binding</keyword>
<dbReference type="InterPro" id="IPR005467">
    <property type="entry name" value="His_kinase_dom"/>
</dbReference>
<feature type="modified residue" description="4-aspartylphosphate" evidence="20">
    <location>
        <position position="603"/>
    </location>
</feature>
<dbReference type="Pfam" id="PF00989">
    <property type="entry name" value="PAS"/>
    <property type="match status" value="1"/>
</dbReference>
<evidence type="ECO:0000256" key="18">
    <source>
        <dbReference type="ARBA" id="ARBA00070152"/>
    </source>
</evidence>
<dbReference type="InterPro" id="IPR008207">
    <property type="entry name" value="Sig_transdc_His_kin_Hpt_dom"/>
</dbReference>
<dbReference type="InterPro" id="IPR003661">
    <property type="entry name" value="HisK_dim/P_dom"/>
</dbReference>
<dbReference type="Gene3D" id="3.30.450.40">
    <property type="match status" value="1"/>
</dbReference>
<feature type="domain" description="PAS" evidence="23">
    <location>
        <begin position="162"/>
        <end position="231"/>
    </location>
</feature>
<dbReference type="InterPro" id="IPR036097">
    <property type="entry name" value="HisK_dim/P_sf"/>
</dbReference>
<feature type="domain" description="PAC" evidence="24">
    <location>
        <begin position="238"/>
        <end position="288"/>
    </location>
</feature>
<evidence type="ECO:0000256" key="7">
    <source>
        <dbReference type="ARBA" id="ARBA00022692"/>
    </source>
</evidence>
<evidence type="ECO:0000256" key="14">
    <source>
        <dbReference type="ARBA" id="ARBA00023026"/>
    </source>
</evidence>
<evidence type="ECO:0000256" key="20">
    <source>
        <dbReference type="PROSITE-ProRule" id="PRU00169"/>
    </source>
</evidence>
<dbReference type="GO" id="GO:0000155">
    <property type="term" value="F:phosphorelay sensor kinase activity"/>
    <property type="evidence" value="ECO:0007669"/>
    <property type="project" value="InterPro"/>
</dbReference>
<dbReference type="SUPFAM" id="SSF52172">
    <property type="entry name" value="CheY-like"/>
    <property type="match status" value="2"/>
</dbReference>
<protein>
    <recommendedName>
        <fullName evidence="18">Virulence sensor protein BvgS</fullName>
        <ecNumber evidence="3">2.7.13.3</ecNumber>
    </recommendedName>
</protein>
<evidence type="ECO:0000259" key="24">
    <source>
        <dbReference type="PROSITE" id="PS50113"/>
    </source>
</evidence>
<evidence type="ECO:0000256" key="2">
    <source>
        <dbReference type="ARBA" id="ARBA00004651"/>
    </source>
</evidence>
<dbReference type="GO" id="GO:0005524">
    <property type="term" value="F:ATP binding"/>
    <property type="evidence" value="ECO:0007669"/>
    <property type="project" value="UniProtKB-KW"/>
</dbReference>
<feature type="domain" description="HPt" evidence="25">
    <location>
        <begin position="850"/>
        <end position="943"/>
    </location>
</feature>
<evidence type="ECO:0000256" key="6">
    <source>
        <dbReference type="ARBA" id="ARBA00022679"/>
    </source>
</evidence>
<dbReference type="EMBL" id="MAQB02000009">
    <property type="protein sequence ID" value="OFJ47041.1"/>
    <property type="molecule type" value="Genomic_DNA"/>
</dbReference>
<dbReference type="EC" id="2.7.13.3" evidence="3"/>
<dbReference type="SUPFAM" id="SSF55781">
    <property type="entry name" value="GAF domain-like"/>
    <property type="match status" value="1"/>
</dbReference>
<dbReference type="Gene3D" id="1.10.287.130">
    <property type="match status" value="1"/>
</dbReference>
<dbReference type="Gene3D" id="1.20.120.160">
    <property type="entry name" value="HPT domain"/>
    <property type="match status" value="1"/>
</dbReference>
<sequence length="951" mass="103325">MRILELHGLGILDTAPEERFDRITRLAMRLFDVKFALVSLVDAKRQWFKSNQGLSVCETARDISFCGHAILEDQALVVEDAHLDVRFADNPLVVGPPGLRFYAGIPLLGPAGYPLGTLCVIDTKPRRFSPSDVASLRDLGDLIEGELGATSLAASRRAALLSQARMTAVIDNIMDGIITTDCEGNIETINRAASRIFDYDAAAVIGQNIQALMPETYHREGSDLRAFIADDIDKFIGTVREVNGRQRDGTQFPMELSVSEISCPGYRGFAGIFRDITERRRHDQELLVAKHNAESANRAKSDFLANMSHEIRTPLHAMLGLTYLLSTTTLSDDQHSYLKMIESSGQSLLAIVNDILDFSKIEAGQMMLTPTITLLSDLLQPLAAMMSVSAGDKDLELLIGVDPAVPTAYLCDPLRMHQVLLNLLSNAIKFTQVGEVSLLIDCIERRAQSAVLRFRVRDSGIGISEEQQCRLFQAFTQADSSTTRRFGGTGLGLSISHRLATMMGGEITINSQFGHGSEFCFSLELPVAPLGQASSTASASVSAHGSGLRVLLVSDYAASIRYVGEMIEASGWKMMQSVSAEQALDFIHAAAQKDSHYEVVLVDGNSDTTGTVTLLREIQALRCDAQIPLIVCMTNVFGRRLLEQAGAVGIDAFLTKPVISATLRKAVDEARTCHDLGAKAALPSTQQKMQHRIDARILLVEDNVLNQIVASSILRRAGIDIDIANNGQQAVEMLREKPLHYQIVLMDVQMPVMDGIQATVAIRQCLGLDVPILAMTAGVLDTERSQCLDAGMTDIIPKPFDVNLVFAMLKHYLPTTAASVATAVVSQAIGSALDGVFDVDYLFVVDDPATHVTTIDLIETILIAVANDFETADCARIAGDYSAACRLLHEMRGTLGSLGASRFAQATRAAESALKAEETDKFDSLFEIVSQELVACRHAGVAWLASRRAQL</sequence>
<dbReference type="InterPro" id="IPR013767">
    <property type="entry name" value="PAS_fold"/>
</dbReference>
<dbReference type="CDD" id="cd00082">
    <property type="entry name" value="HisKA"/>
    <property type="match status" value="1"/>
</dbReference>
<dbReference type="PROSITE" id="PS50110">
    <property type="entry name" value="RESPONSE_REGULATORY"/>
    <property type="match status" value="2"/>
</dbReference>
<dbReference type="PROSITE" id="PS50113">
    <property type="entry name" value="PAC"/>
    <property type="match status" value="1"/>
</dbReference>
<dbReference type="InterPro" id="IPR004358">
    <property type="entry name" value="Sig_transdc_His_kin-like_C"/>
</dbReference>
<dbReference type="InterPro" id="IPR003594">
    <property type="entry name" value="HATPase_dom"/>
</dbReference>
<keyword evidence="8" id="KW-0732">Signal</keyword>
<dbReference type="Proteomes" id="UP000092634">
    <property type="component" value="Unassembled WGS sequence"/>
</dbReference>